<organism evidence="4 5">
    <name type="scientific">Blautia hansenii DSM 20583</name>
    <dbReference type="NCBI Taxonomy" id="537007"/>
    <lineage>
        <taxon>Bacteria</taxon>
        <taxon>Bacillati</taxon>
        <taxon>Bacillota</taxon>
        <taxon>Clostridia</taxon>
        <taxon>Lachnospirales</taxon>
        <taxon>Lachnospiraceae</taxon>
        <taxon>Blautia</taxon>
    </lineage>
</organism>
<feature type="coiled-coil region" evidence="3">
    <location>
        <begin position="140"/>
        <end position="167"/>
    </location>
</feature>
<dbReference type="Proteomes" id="UP000003755">
    <property type="component" value="Unassembled WGS sequence"/>
</dbReference>
<dbReference type="InterPro" id="IPR008863">
    <property type="entry name" value="Toxic_anion-R_TelA"/>
</dbReference>
<dbReference type="PANTHER" id="PTHR38432">
    <property type="entry name" value="TELA-LIKE PROTEIN SAOUHSC_01408"/>
    <property type="match status" value="1"/>
</dbReference>
<keyword evidence="5" id="KW-1185">Reference proteome</keyword>
<keyword evidence="3" id="KW-0175">Coiled coil</keyword>
<dbReference type="EMBL" id="ABYU02000002">
    <property type="protein sequence ID" value="EEX23237.1"/>
    <property type="molecule type" value="Genomic_DNA"/>
</dbReference>
<comment type="similarity">
    <text evidence="1 2">Belongs to the TelA family.</text>
</comment>
<protein>
    <submittedName>
        <fullName evidence="4">Toxic anion resistance protein TelA</fullName>
    </submittedName>
</protein>
<evidence type="ECO:0000313" key="5">
    <source>
        <dbReference type="Proteomes" id="UP000003755"/>
    </source>
</evidence>
<dbReference type="Pfam" id="PF05816">
    <property type="entry name" value="TelA"/>
    <property type="match status" value="1"/>
</dbReference>
<comment type="caution">
    <text evidence="4">The sequence shown here is derived from an EMBL/GenBank/DDBJ whole genome shotgun (WGS) entry which is preliminary data.</text>
</comment>
<dbReference type="PIRSF" id="PIRSF026508">
    <property type="entry name" value="TelA"/>
    <property type="match status" value="1"/>
</dbReference>
<evidence type="ECO:0000313" key="4">
    <source>
        <dbReference type="EMBL" id="EEX23237.1"/>
    </source>
</evidence>
<reference evidence="4" key="1">
    <citation type="submission" date="2009-09" db="EMBL/GenBank/DDBJ databases">
        <authorList>
            <person name="Weinstock G."/>
            <person name="Sodergren E."/>
            <person name="Clifton S."/>
            <person name="Fulton L."/>
            <person name="Fulton B."/>
            <person name="Courtney L."/>
            <person name="Fronick C."/>
            <person name="Harrison M."/>
            <person name="Strong C."/>
            <person name="Farmer C."/>
            <person name="Delahaunty K."/>
            <person name="Markovic C."/>
            <person name="Hall O."/>
            <person name="Minx P."/>
            <person name="Tomlinson C."/>
            <person name="Mitreva M."/>
            <person name="Nelson J."/>
            <person name="Hou S."/>
            <person name="Wollam A."/>
            <person name="Pepin K.H."/>
            <person name="Johnson M."/>
            <person name="Bhonagiri V."/>
            <person name="Nash W.E."/>
            <person name="Warren W."/>
            <person name="Chinwalla A."/>
            <person name="Mardis E.R."/>
            <person name="Wilson R.K."/>
        </authorList>
    </citation>
    <scope>NUCLEOTIDE SEQUENCE [LARGE SCALE GENOMIC DNA]</scope>
    <source>
        <strain evidence="4">DSM 20583</strain>
    </source>
</reference>
<sequence>MKGAFTMSNKTILTLNPEEKTEDVHMLNIPTMTAVDAGINKGGYNAGTIDESMLSEEEKEQVEQFAAEIDISNVDQVVQYGMSAQQNISNFSVSILKKVKTYDLGEVGTSLKELTVAIDATTEPEKKGIFGLFQKAKRGVGSIRANYAKAESNVDRIEKDLRLHQNTLIQDVSMYQQMYELNVQYYKELTMYIIAGKKALDIAKAGKLQELKNKADSTNMQEDVQAFKDFEDLCYRFEKKINDLEFTRVIAIQSAPQVRMLQNNDRELLDKLQSSLSNTIPLWRNQLVLSLGIERSKRALDAQSTLTEKTNELLRRNSETLKMATIETAEEVEKPIVDIETLRLCSKNLITSVNEVMKIHEAGSVQRVKAQEELIKIEEDLKQAMLESKFRK</sequence>
<gene>
    <name evidence="4" type="ORF">BLAHAN_04023</name>
</gene>
<dbReference type="PANTHER" id="PTHR38432:SF1">
    <property type="entry name" value="TELA-LIKE PROTEIN SAOUHSC_01408"/>
    <property type="match status" value="1"/>
</dbReference>
<accession>C9L3S7</accession>
<evidence type="ECO:0000256" key="2">
    <source>
        <dbReference type="PIRNR" id="PIRNR026508"/>
    </source>
</evidence>
<evidence type="ECO:0000256" key="3">
    <source>
        <dbReference type="SAM" id="Coils"/>
    </source>
</evidence>
<evidence type="ECO:0000256" key="1">
    <source>
        <dbReference type="ARBA" id="ARBA00005541"/>
    </source>
</evidence>
<dbReference type="KEGG" id="bhan:CGC63_06070"/>
<dbReference type="STRING" id="537007.BLAHAN_04023"/>
<dbReference type="HOGENOM" id="CLU_032111_0_0_9"/>
<proteinExistence type="inferred from homology"/>
<dbReference type="eggNOG" id="COG3853">
    <property type="taxonomic scope" value="Bacteria"/>
</dbReference>
<dbReference type="AlphaFoldDB" id="C9L3S7"/>
<name>C9L3S7_BLAHA</name>